<protein>
    <submittedName>
        <fullName evidence="9">RagB/SusD family nutrient uptake outer membrane protein</fullName>
    </submittedName>
</protein>
<evidence type="ECO:0000256" key="6">
    <source>
        <dbReference type="SAM" id="SignalP"/>
    </source>
</evidence>
<evidence type="ECO:0000259" key="7">
    <source>
        <dbReference type="Pfam" id="PF07980"/>
    </source>
</evidence>
<keyword evidence="3 6" id="KW-0732">Signal</keyword>
<dbReference type="AlphaFoldDB" id="A0A7J4XGW5"/>
<evidence type="ECO:0000256" key="4">
    <source>
        <dbReference type="ARBA" id="ARBA00023136"/>
    </source>
</evidence>
<feature type="signal peptide" evidence="6">
    <location>
        <begin position="1"/>
        <end position="21"/>
    </location>
</feature>
<dbReference type="InterPro" id="IPR033985">
    <property type="entry name" value="SusD-like_N"/>
</dbReference>
<evidence type="ECO:0000313" key="10">
    <source>
        <dbReference type="Proteomes" id="UP000422221"/>
    </source>
</evidence>
<accession>A0A7J4XGW5</accession>
<dbReference type="GO" id="GO:0009279">
    <property type="term" value="C:cell outer membrane"/>
    <property type="evidence" value="ECO:0007669"/>
    <property type="project" value="UniProtKB-SubCell"/>
</dbReference>
<evidence type="ECO:0000313" key="9">
    <source>
        <dbReference type="EMBL" id="KAA3762440.1"/>
    </source>
</evidence>
<dbReference type="PROSITE" id="PS51257">
    <property type="entry name" value="PROKAR_LIPOPROTEIN"/>
    <property type="match status" value="1"/>
</dbReference>
<feature type="chain" id="PRO_5029859236" evidence="6">
    <location>
        <begin position="22"/>
        <end position="568"/>
    </location>
</feature>
<comment type="similarity">
    <text evidence="2">Belongs to the SusD family.</text>
</comment>
<comment type="subcellular location">
    <subcellularLocation>
        <location evidence="1">Cell outer membrane</location>
    </subcellularLocation>
</comment>
<evidence type="ECO:0000256" key="5">
    <source>
        <dbReference type="ARBA" id="ARBA00023237"/>
    </source>
</evidence>
<comment type="caution">
    <text evidence="9">The sequence shown here is derived from an EMBL/GenBank/DDBJ whole genome shotgun (WGS) entry which is preliminary data.</text>
</comment>
<keyword evidence="4" id="KW-0472">Membrane</keyword>
<evidence type="ECO:0000256" key="1">
    <source>
        <dbReference type="ARBA" id="ARBA00004442"/>
    </source>
</evidence>
<evidence type="ECO:0000259" key="8">
    <source>
        <dbReference type="Pfam" id="PF14322"/>
    </source>
</evidence>
<dbReference type="Pfam" id="PF14322">
    <property type="entry name" value="SusD-like_3"/>
    <property type="match status" value="1"/>
</dbReference>
<feature type="domain" description="SusD-like N-terminal" evidence="8">
    <location>
        <begin position="97"/>
        <end position="211"/>
    </location>
</feature>
<gene>
    <name evidence="9" type="ORF">F3F73_15250</name>
</gene>
<feature type="domain" description="RagB/SusD" evidence="7">
    <location>
        <begin position="259"/>
        <end position="568"/>
    </location>
</feature>
<evidence type="ECO:0000256" key="2">
    <source>
        <dbReference type="ARBA" id="ARBA00006275"/>
    </source>
</evidence>
<dbReference type="RefSeq" id="WP_130059476.1">
    <property type="nucleotide sequence ID" value="NZ_CP081902.1"/>
</dbReference>
<name>A0A7J4XGW5_9BACE</name>
<organism evidence="9 10">
    <name type="scientific">Bacteroides salyersiae</name>
    <dbReference type="NCBI Taxonomy" id="291644"/>
    <lineage>
        <taxon>Bacteria</taxon>
        <taxon>Pseudomonadati</taxon>
        <taxon>Bacteroidota</taxon>
        <taxon>Bacteroidia</taxon>
        <taxon>Bacteroidales</taxon>
        <taxon>Bacteroidaceae</taxon>
        <taxon>Bacteroides</taxon>
    </lineage>
</organism>
<dbReference type="SUPFAM" id="SSF48452">
    <property type="entry name" value="TPR-like"/>
    <property type="match status" value="1"/>
</dbReference>
<dbReference type="Gene3D" id="1.25.40.390">
    <property type="match status" value="1"/>
</dbReference>
<evidence type="ECO:0000256" key="3">
    <source>
        <dbReference type="ARBA" id="ARBA00022729"/>
    </source>
</evidence>
<proteinExistence type="inferred from homology"/>
<dbReference type="EMBL" id="VWMK01000015">
    <property type="protein sequence ID" value="KAA3762440.1"/>
    <property type="molecule type" value="Genomic_DNA"/>
</dbReference>
<dbReference type="Pfam" id="PF07980">
    <property type="entry name" value="SusD_RagB"/>
    <property type="match status" value="1"/>
</dbReference>
<reference evidence="9 10" key="1">
    <citation type="journal article" date="2019" name="Nat. Med.">
        <title>A library of human gut bacterial isolates paired with longitudinal multiomics data enables mechanistic microbiome research.</title>
        <authorList>
            <person name="Poyet M."/>
            <person name="Groussin M."/>
            <person name="Gibbons S.M."/>
            <person name="Avila-Pacheco J."/>
            <person name="Jiang X."/>
            <person name="Kearney S.M."/>
            <person name="Perrotta A.R."/>
            <person name="Berdy B."/>
            <person name="Zhao S."/>
            <person name="Lieberman T.D."/>
            <person name="Swanson P.K."/>
            <person name="Smith M."/>
            <person name="Roesemann S."/>
            <person name="Alexander J.E."/>
            <person name="Rich S.A."/>
            <person name="Livny J."/>
            <person name="Vlamakis H."/>
            <person name="Clish C."/>
            <person name="Bullock K."/>
            <person name="Deik A."/>
            <person name="Scott J."/>
            <person name="Pierce K.A."/>
            <person name="Xavier R.J."/>
            <person name="Alm E.J."/>
        </authorList>
    </citation>
    <scope>NUCLEOTIDE SEQUENCE [LARGE SCALE GENOMIC DNA]</scope>
    <source>
        <strain evidence="9 10">BIOML-A10</strain>
    </source>
</reference>
<dbReference type="InterPro" id="IPR012944">
    <property type="entry name" value="SusD_RagB_dom"/>
</dbReference>
<sequence length="568" mass="64402">MKKLKLIYFLLAICAFSSCLDEDPQYALNSESVFLDKNTAQLALLSCYGQLTTYDGFGQAAQELLVGASGLGWAQTNAGDQDRYVSLNASSGCTITKMYWRSLYKTVSETTFFVENMKASPLDEDFKTGLVAQAKFLRGFAYYHLLTTFGGVPLRNTIPSLETLSIPRASEEEIVAQIEEDWKAAISGLPETSDAGKASGLAAHAYLAKLYWYLGCQGKESASDKTYWDLALEQCELVYGKFELEYNFSDLFVQHSNSKEAIFQLNFSTESSTTGNRGSWIFAPQNSTTGISWGRIRMSKAFHDYLKGTYPDDPRYNETVFLEWTNTSTGDKQVAYPKLIYKEGRVTHNVEIDYSICAESTNPTVEELESMDQMLVKRFVEPTGEHNGWAYYKKAIDLNSTAQNSRKNLILYRYADFLLMMADVLNESGDTERAIKIANEVLQRARQSGGANAVYPKDWERNLTQDEVRNKIFWERLVELAGEQTMYCDVRRRGTEYLKKVLEIQNNHHITRAIVENAELGGHKFKERLFNNGNLTEDFLKKNLRLPIPQEELNTNEAISASDQNYGY</sequence>
<keyword evidence="5" id="KW-0998">Cell outer membrane</keyword>
<dbReference type="Proteomes" id="UP000422221">
    <property type="component" value="Unassembled WGS sequence"/>
</dbReference>
<dbReference type="InterPro" id="IPR011990">
    <property type="entry name" value="TPR-like_helical_dom_sf"/>
</dbReference>